<dbReference type="EMBL" id="CP037421">
    <property type="protein sequence ID" value="QDT30033.1"/>
    <property type="molecule type" value="Genomic_DNA"/>
</dbReference>
<name>A0A517QEG9_9PLAN</name>
<dbReference type="SUPFAM" id="SSF56024">
    <property type="entry name" value="Phospholipase D/nuclease"/>
    <property type="match status" value="1"/>
</dbReference>
<reference evidence="1 2" key="1">
    <citation type="submission" date="2019-03" db="EMBL/GenBank/DDBJ databases">
        <title>Deep-cultivation of Planctomycetes and their phenomic and genomic characterization uncovers novel biology.</title>
        <authorList>
            <person name="Wiegand S."/>
            <person name="Jogler M."/>
            <person name="Boedeker C."/>
            <person name="Pinto D."/>
            <person name="Vollmers J."/>
            <person name="Rivas-Marin E."/>
            <person name="Kohn T."/>
            <person name="Peeters S.H."/>
            <person name="Heuer A."/>
            <person name="Rast P."/>
            <person name="Oberbeckmann S."/>
            <person name="Bunk B."/>
            <person name="Jeske O."/>
            <person name="Meyerdierks A."/>
            <person name="Storesund J.E."/>
            <person name="Kallscheuer N."/>
            <person name="Luecker S."/>
            <person name="Lage O.M."/>
            <person name="Pohl T."/>
            <person name="Merkel B.J."/>
            <person name="Hornburger P."/>
            <person name="Mueller R.-W."/>
            <person name="Bruemmer F."/>
            <person name="Labrenz M."/>
            <person name="Spormann A.M."/>
            <person name="Op den Camp H."/>
            <person name="Overmann J."/>
            <person name="Amann R."/>
            <person name="Jetten M.S.M."/>
            <person name="Mascher T."/>
            <person name="Medema M.H."/>
            <person name="Devos D.P."/>
            <person name="Kaster A.-K."/>
            <person name="Ovreas L."/>
            <person name="Rohde M."/>
            <person name="Galperin M.Y."/>
            <person name="Jogler C."/>
        </authorList>
    </citation>
    <scope>NUCLEOTIDE SEQUENCE [LARGE SCALE GENOMIC DNA]</scope>
    <source>
        <strain evidence="1 2">Enr10</strain>
    </source>
</reference>
<organism evidence="1 2">
    <name type="scientific">Gimesia panareensis</name>
    <dbReference type="NCBI Taxonomy" id="2527978"/>
    <lineage>
        <taxon>Bacteria</taxon>
        <taxon>Pseudomonadati</taxon>
        <taxon>Planctomycetota</taxon>
        <taxon>Planctomycetia</taxon>
        <taxon>Planctomycetales</taxon>
        <taxon>Planctomycetaceae</taxon>
        <taxon>Gimesia</taxon>
    </lineage>
</organism>
<sequence length="405" mass="46074">MKLLTTANEINDTLYRLVKQCQSCQIAVAWASTGTKPFERLRDHQDKIERMVVGTHFYQTDPSFIEAFMQHANVRFVRTTDGVFHPKMYFFWLQGESWACVVGSPNFTAGGLGGNEEVATLITDADDGADEALAQITSAISRYWQLASPITDKQLEAYRQAWRRKKPVLKRLRGKFGIPDDDSDDSGKPPLDVPILTKTWEQFFNEVKSEKDHHTLPGRLDVIRGTRALFAEYHQFQDIDQIGRRKIAGLIDDADAGVNYLWFGSMKGAGKFWKAINDNDPHLSSAIDLIPATGVITRDVYLAYIDEYRRAFPEGRHGIATATRLLAMKRPDYFVCFDARNEEGLCDAFGISRNVGYEVYWDSVIERIVESSWWNVPCPQADQERDVWLARAAFLDSLYYDGKGL</sequence>
<dbReference type="Gene3D" id="3.30.870.10">
    <property type="entry name" value="Endonuclease Chain A"/>
    <property type="match status" value="1"/>
</dbReference>
<dbReference type="RefSeq" id="WP_145451927.1">
    <property type="nucleotide sequence ID" value="NZ_CP037421.1"/>
</dbReference>
<dbReference type="AlphaFoldDB" id="A0A517QEG9"/>
<evidence type="ECO:0000313" key="2">
    <source>
        <dbReference type="Proteomes" id="UP000315647"/>
    </source>
</evidence>
<evidence type="ECO:0000313" key="1">
    <source>
        <dbReference type="EMBL" id="QDT30033.1"/>
    </source>
</evidence>
<dbReference type="CDD" id="cd09117">
    <property type="entry name" value="PLDc_Bfil_DEXD_like"/>
    <property type="match status" value="1"/>
</dbReference>
<protein>
    <submittedName>
        <fullName evidence="1">Uncharacterized protein</fullName>
    </submittedName>
</protein>
<dbReference type="Proteomes" id="UP000315647">
    <property type="component" value="Chromosome"/>
</dbReference>
<gene>
    <name evidence="1" type="ORF">Enr10x_53920</name>
</gene>
<proteinExistence type="predicted"/>
<keyword evidence="2" id="KW-1185">Reference proteome</keyword>
<accession>A0A517QEG9</accession>